<accession>A0A8T2INT0</accession>
<protein>
    <submittedName>
        <fullName evidence="1">Uncharacterized protein</fullName>
    </submittedName>
</protein>
<gene>
    <name evidence="1" type="ORF">GDO86_020057</name>
</gene>
<dbReference type="Proteomes" id="UP000812440">
    <property type="component" value="Unassembled WGS sequence"/>
</dbReference>
<name>A0A8T2INT0_9PIPI</name>
<comment type="caution">
    <text evidence="1">The sequence shown here is derived from an EMBL/GenBank/DDBJ whole genome shotgun (WGS) entry which is preliminary data.</text>
</comment>
<organism evidence="1 2">
    <name type="scientific">Hymenochirus boettgeri</name>
    <name type="common">Congo dwarf clawed frog</name>
    <dbReference type="NCBI Taxonomy" id="247094"/>
    <lineage>
        <taxon>Eukaryota</taxon>
        <taxon>Metazoa</taxon>
        <taxon>Chordata</taxon>
        <taxon>Craniata</taxon>
        <taxon>Vertebrata</taxon>
        <taxon>Euteleostomi</taxon>
        <taxon>Amphibia</taxon>
        <taxon>Batrachia</taxon>
        <taxon>Anura</taxon>
        <taxon>Pipoidea</taxon>
        <taxon>Pipidae</taxon>
        <taxon>Pipinae</taxon>
        <taxon>Hymenochirus</taxon>
    </lineage>
</organism>
<dbReference type="OrthoDB" id="9892686at2759"/>
<dbReference type="AlphaFoldDB" id="A0A8T2INT0"/>
<sequence>MGNKDKNHLNERILNLTLEIIHLLTGEDYIVMKKSGDGSHRAALTVCWKDPAGSIPQLCPIRLAPSYRRKMPRRSWTSSPTSSTC</sequence>
<evidence type="ECO:0000313" key="2">
    <source>
        <dbReference type="Proteomes" id="UP000812440"/>
    </source>
</evidence>
<evidence type="ECO:0000313" key="1">
    <source>
        <dbReference type="EMBL" id="KAG8431766.1"/>
    </source>
</evidence>
<proteinExistence type="predicted"/>
<dbReference type="EMBL" id="JAACNH010000074">
    <property type="protein sequence ID" value="KAG8431766.1"/>
    <property type="molecule type" value="Genomic_DNA"/>
</dbReference>
<keyword evidence="2" id="KW-1185">Reference proteome</keyword>
<reference evidence="1" key="1">
    <citation type="thesis" date="2020" institute="ProQuest LLC" country="789 East Eisenhower Parkway, Ann Arbor, MI, USA">
        <title>Comparative Genomics and Chromosome Evolution.</title>
        <authorList>
            <person name="Mudd A.B."/>
        </authorList>
    </citation>
    <scope>NUCLEOTIDE SEQUENCE</scope>
    <source>
        <strain evidence="1">Female2</strain>
        <tissue evidence="1">Blood</tissue>
    </source>
</reference>